<organism evidence="1 2">
    <name type="scientific">Nephila pilipes</name>
    <name type="common">Giant wood spider</name>
    <name type="synonym">Nephila maculata</name>
    <dbReference type="NCBI Taxonomy" id="299642"/>
    <lineage>
        <taxon>Eukaryota</taxon>
        <taxon>Metazoa</taxon>
        <taxon>Ecdysozoa</taxon>
        <taxon>Arthropoda</taxon>
        <taxon>Chelicerata</taxon>
        <taxon>Arachnida</taxon>
        <taxon>Araneae</taxon>
        <taxon>Araneomorphae</taxon>
        <taxon>Entelegynae</taxon>
        <taxon>Araneoidea</taxon>
        <taxon>Nephilidae</taxon>
        <taxon>Nephila</taxon>
    </lineage>
</organism>
<evidence type="ECO:0000313" key="2">
    <source>
        <dbReference type="Proteomes" id="UP000887013"/>
    </source>
</evidence>
<keyword evidence="2" id="KW-1185">Reference proteome</keyword>
<evidence type="ECO:0000313" key="1">
    <source>
        <dbReference type="EMBL" id="GFU28462.1"/>
    </source>
</evidence>
<sequence length="103" mass="11453">MERKTFPKATTDSPKGAVKTRDKTACCNESPGYAFTRDHLSTYACLLLAGKDDGNRGNRGLEICGGIKKSWGVLTRCTTLTTRLDFPSQIIAYERIFYFHGVI</sequence>
<comment type="caution">
    <text evidence="1">The sequence shown here is derived from an EMBL/GenBank/DDBJ whole genome shotgun (WGS) entry which is preliminary data.</text>
</comment>
<dbReference type="Proteomes" id="UP000887013">
    <property type="component" value="Unassembled WGS sequence"/>
</dbReference>
<dbReference type="EMBL" id="BMAW01129013">
    <property type="protein sequence ID" value="GFU28462.1"/>
    <property type="molecule type" value="Genomic_DNA"/>
</dbReference>
<accession>A0A8X6QIG2</accession>
<proteinExistence type="predicted"/>
<gene>
    <name evidence="1" type="ORF">NPIL_275351</name>
</gene>
<name>A0A8X6QIG2_NEPPI</name>
<reference evidence="1" key="1">
    <citation type="submission" date="2020-08" db="EMBL/GenBank/DDBJ databases">
        <title>Multicomponent nature underlies the extraordinary mechanical properties of spider dragline silk.</title>
        <authorList>
            <person name="Kono N."/>
            <person name="Nakamura H."/>
            <person name="Mori M."/>
            <person name="Yoshida Y."/>
            <person name="Ohtoshi R."/>
            <person name="Malay A.D."/>
            <person name="Moran D.A.P."/>
            <person name="Tomita M."/>
            <person name="Numata K."/>
            <person name="Arakawa K."/>
        </authorList>
    </citation>
    <scope>NUCLEOTIDE SEQUENCE</scope>
</reference>
<protein>
    <submittedName>
        <fullName evidence="1">Uncharacterized protein</fullName>
    </submittedName>
</protein>
<dbReference type="AlphaFoldDB" id="A0A8X6QIG2"/>